<dbReference type="Proteomes" id="UP001604277">
    <property type="component" value="Unassembled WGS sequence"/>
</dbReference>
<dbReference type="Pfam" id="PF23598">
    <property type="entry name" value="LRR_14"/>
    <property type="match status" value="1"/>
</dbReference>
<dbReference type="GO" id="GO:0006952">
    <property type="term" value="P:defense response"/>
    <property type="evidence" value="ECO:0007669"/>
    <property type="project" value="UniProtKB-KW"/>
</dbReference>
<accession>A0ABD1VHU6</accession>
<organism evidence="7 8">
    <name type="scientific">Forsythia ovata</name>
    <dbReference type="NCBI Taxonomy" id="205694"/>
    <lineage>
        <taxon>Eukaryota</taxon>
        <taxon>Viridiplantae</taxon>
        <taxon>Streptophyta</taxon>
        <taxon>Embryophyta</taxon>
        <taxon>Tracheophyta</taxon>
        <taxon>Spermatophyta</taxon>
        <taxon>Magnoliopsida</taxon>
        <taxon>eudicotyledons</taxon>
        <taxon>Gunneridae</taxon>
        <taxon>Pentapetalae</taxon>
        <taxon>asterids</taxon>
        <taxon>lamiids</taxon>
        <taxon>Lamiales</taxon>
        <taxon>Oleaceae</taxon>
        <taxon>Forsythieae</taxon>
        <taxon>Forsythia</taxon>
    </lineage>
</organism>
<evidence type="ECO:0000259" key="5">
    <source>
        <dbReference type="Pfam" id="PF23559"/>
    </source>
</evidence>
<dbReference type="InterPro" id="IPR032675">
    <property type="entry name" value="LRR_dom_sf"/>
</dbReference>
<dbReference type="InterPro" id="IPR055414">
    <property type="entry name" value="LRR_R13L4/SHOC2-like"/>
</dbReference>
<dbReference type="EMBL" id="JBFOLJ010000005">
    <property type="protein sequence ID" value="KAL2536797.1"/>
    <property type="molecule type" value="Genomic_DNA"/>
</dbReference>
<keyword evidence="8" id="KW-1185">Reference proteome</keyword>
<evidence type="ECO:0000313" key="8">
    <source>
        <dbReference type="Proteomes" id="UP001604277"/>
    </source>
</evidence>
<dbReference type="Gene3D" id="1.10.10.10">
    <property type="entry name" value="Winged helix-like DNA-binding domain superfamily/Winged helix DNA-binding domain"/>
    <property type="match status" value="1"/>
</dbReference>
<evidence type="ECO:0000256" key="2">
    <source>
        <dbReference type="ARBA" id="ARBA00022741"/>
    </source>
</evidence>
<keyword evidence="2" id="KW-0547">Nucleotide-binding</keyword>
<protein>
    <submittedName>
        <fullName evidence="7">Leucine-rich repeat (LRR) family protein</fullName>
    </submittedName>
</protein>
<dbReference type="InterPro" id="IPR044974">
    <property type="entry name" value="Disease_R_plants"/>
</dbReference>
<sequence>MAMDNLKASFICLENYQLKTCLFCLTMFPENAVIKKRTLIYWWIGEGLVNKMKNKTAEEVGEQVFQELINEGFIKPISKNNSPSINSCKLRKLNSSASIRIGHLVMAHDEHILYSGTVGSNGTNVGDKEEELKTVFNINEQYLEFKVDWLPKLKSVEVLQLGRWQNSIKHHIEIENKEPLNGLGSQKQLKYLSLRGISRIDTLPSSIVKLDSLTILDLRACHNLEKLPTGLWMLRHLTHLDVSECYLLESIPKGVQHLSSLQVLKGFVIGNLGKNPCKISDLERLKNLRKLSIRVGVPEWLWPSKLQTLKKLYIRGGQLESLNHEEENQHWKIKNLRLKYLKCLKIEKNELLEKFPELLYLERVSCHKNYPDIIIPTK</sequence>
<comment type="caution">
    <text evidence="7">The sequence shown here is derived from an EMBL/GenBank/DDBJ whole genome shotgun (WGS) entry which is preliminary data.</text>
</comment>
<dbReference type="Pfam" id="PF23559">
    <property type="entry name" value="WHD_DRP"/>
    <property type="match status" value="1"/>
</dbReference>
<feature type="domain" description="Disease resistance R13L4/SHOC-2-like LRR" evidence="6">
    <location>
        <begin position="151"/>
        <end position="357"/>
    </location>
</feature>
<keyword evidence="1" id="KW-0677">Repeat</keyword>
<evidence type="ECO:0000313" key="7">
    <source>
        <dbReference type="EMBL" id="KAL2536797.1"/>
    </source>
</evidence>
<dbReference type="PANTHER" id="PTHR23155:SF1076">
    <property type="entry name" value="LEUCINE-RICH REPEAT (LRR) FAMILY PROTEIN-RELATED"/>
    <property type="match status" value="1"/>
</dbReference>
<evidence type="ECO:0000256" key="4">
    <source>
        <dbReference type="ARBA" id="ARBA00022840"/>
    </source>
</evidence>
<keyword evidence="3" id="KW-0611">Plant defense</keyword>
<name>A0ABD1VHU6_9LAMI</name>
<dbReference type="Gene3D" id="3.80.10.10">
    <property type="entry name" value="Ribonuclease Inhibitor"/>
    <property type="match status" value="1"/>
</dbReference>
<evidence type="ECO:0000259" key="6">
    <source>
        <dbReference type="Pfam" id="PF23598"/>
    </source>
</evidence>
<dbReference type="SUPFAM" id="SSF52047">
    <property type="entry name" value="RNI-like"/>
    <property type="match status" value="1"/>
</dbReference>
<dbReference type="InterPro" id="IPR058922">
    <property type="entry name" value="WHD_DRP"/>
</dbReference>
<dbReference type="InterPro" id="IPR036388">
    <property type="entry name" value="WH-like_DNA-bd_sf"/>
</dbReference>
<feature type="domain" description="Disease resistance protein winged helix" evidence="5">
    <location>
        <begin position="27"/>
        <end position="92"/>
    </location>
</feature>
<evidence type="ECO:0000256" key="1">
    <source>
        <dbReference type="ARBA" id="ARBA00022737"/>
    </source>
</evidence>
<proteinExistence type="predicted"/>
<dbReference type="PANTHER" id="PTHR23155">
    <property type="entry name" value="DISEASE RESISTANCE PROTEIN RP"/>
    <property type="match status" value="1"/>
</dbReference>
<gene>
    <name evidence="7" type="ORF">Fot_18188</name>
</gene>
<keyword evidence="4" id="KW-0067">ATP-binding</keyword>
<reference evidence="8" key="1">
    <citation type="submission" date="2024-07" db="EMBL/GenBank/DDBJ databases">
        <title>Two chromosome-level genome assemblies of Korean endemic species Abeliophyllum distichum and Forsythia ovata (Oleaceae).</title>
        <authorList>
            <person name="Jang H."/>
        </authorList>
    </citation>
    <scope>NUCLEOTIDE SEQUENCE [LARGE SCALE GENOMIC DNA]</scope>
</reference>
<evidence type="ECO:0000256" key="3">
    <source>
        <dbReference type="ARBA" id="ARBA00022821"/>
    </source>
</evidence>
<dbReference type="AlphaFoldDB" id="A0ABD1VHU6"/>